<sequence>MSSKMLNNILGIDTSHEETVIGLNGKLVVWKSVRNQSKELLPKIDKLLQEQKIKPAKLKGVAVNIGPGSFTGLRVGVTVANGFGYGLKLPVAGISEFDVVKMLYPKVDIIVLDAKRGELFIQASKTAPKLIPAGKLGGLIKTGTRVYLDDYRLVPATHEQLKKAGTIYIPNLTRSQKMTAMLTAKLPKKFAQVLPVYLRGANITKSKKK</sequence>
<reference evidence="2 3" key="1">
    <citation type="journal article" date="2015" name="Nature">
        <title>rRNA introns, odd ribosomes, and small enigmatic genomes across a large radiation of phyla.</title>
        <authorList>
            <person name="Brown C.T."/>
            <person name="Hug L.A."/>
            <person name="Thomas B.C."/>
            <person name="Sharon I."/>
            <person name="Castelle C.J."/>
            <person name="Singh A."/>
            <person name="Wilkins M.J."/>
            <person name="Williams K.H."/>
            <person name="Banfield J.F."/>
        </authorList>
    </citation>
    <scope>NUCLEOTIDE SEQUENCE [LARGE SCALE GENOMIC DNA]</scope>
</reference>
<dbReference type="KEGG" id="bgw:VE98_C0001G0463"/>
<dbReference type="NCBIfam" id="TIGR03725">
    <property type="entry name" value="T6A_YeaZ"/>
    <property type="match status" value="1"/>
</dbReference>
<dbReference type="STRING" id="1620412.VE98_C0001G0463"/>
<evidence type="ECO:0000313" key="3">
    <source>
        <dbReference type="Proteomes" id="UP000035659"/>
    </source>
</evidence>
<dbReference type="AlphaFoldDB" id="A0A0G4BCV8"/>
<dbReference type="SUPFAM" id="SSF53067">
    <property type="entry name" value="Actin-like ATPase domain"/>
    <property type="match status" value="1"/>
</dbReference>
<name>A0A0G4BCV8_UNCK3</name>
<dbReference type="InterPro" id="IPR000905">
    <property type="entry name" value="Gcp-like_dom"/>
</dbReference>
<dbReference type="Gene3D" id="3.30.420.40">
    <property type="match status" value="1"/>
</dbReference>
<gene>
    <name evidence="2" type="ORF">VE98_C0001G0463</name>
</gene>
<dbReference type="GO" id="GO:0002949">
    <property type="term" value="P:tRNA threonylcarbamoyladenosine modification"/>
    <property type="evidence" value="ECO:0007669"/>
    <property type="project" value="InterPro"/>
</dbReference>
<feature type="domain" description="Gcp-like" evidence="1">
    <location>
        <begin position="34"/>
        <end position="120"/>
    </location>
</feature>
<evidence type="ECO:0000259" key="1">
    <source>
        <dbReference type="Pfam" id="PF00814"/>
    </source>
</evidence>
<accession>A0A0G4BCV8</accession>
<keyword evidence="2" id="KW-0645">Protease</keyword>
<dbReference type="GO" id="GO:0006508">
    <property type="term" value="P:proteolysis"/>
    <property type="evidence" value="ECO:0007669"/>
    <property type="project" value="UniProtKB-KW"/>
</dbReference>
<keyword evidence="2" id="KW-0378">Hydrolase</keyword>
<proteinExistence type="predicted"/>
<organism evidence="2 3">
    <name type="scientific">candidate division Kazan bacterium GW2011_GWA1_50_15</name>
    <dbReference type="NCBI Taxonomy" id="1620412"/>
    <lineage>
        <taxon>Bacteria</taxon>
        <taxon>Bacteria division Kazan-3B-28</taxon>
    </lineage>
</organism>
<protein>
    <submittedName>
        <fullName evidence="2">Glycoprotease family protein</fullName>
    </submittedName>
</protein>
<dbReference type="InterPro" id="IPR043129">
    <property type="entry name" value="ATPase_NBD"/>
</dbReference>
<dbReference type="EMBL" id="CP011216">
    <property type="protein sequence ID" value="AKM84917.1"/>
    <property type="molecule type" value="Genomic_DNA"/>
</dbReference>
<dbReference type="Pfam" id="PF00814">
    <property type="entry name" value="TsaD"/>
    <property type="match status" value="1"/>
</dbReference>
<dbReference type="Proteomes" id="UP000035659">
    <property type="component" value="Chromosome"/>
</dbReference>
<evidence type="ECO:0000313" key="2">
    <source>
        <dbReference type="EMBL" id="AKM84917.1"/>
    </source>
</evidence>
<dbReference type="PATRIC" id="fig|1620412.6.peg.461"/>
<dbReference type="InterPro" id="IPR022496">
    <property type="entry name" value="T6A_TsaB"/>
</dbReference>
<dbReference type="GO" id="GO:0008233">
    <property type="term" value="F:peptidase activity"/>
    <property type="evidence" value="ECO:0007669"/>
    <property type="project" value="UniProtKB-KW"/>
</dbReference>